<keyword evidence="1" id="KW-0472">Membrane</keyword>
<protein>
    <recommendedName>
        <fullName evidence="4">Glycosyltransferase 2-like domain-containing protein</fullName>
    </recommendedName>
</protein>
<organism evidence="2 3">
    <name type="scientific">Candidatus Amesbacteria bacterium RIFOXYB1_FULL_44_23</name>
    <dbReference type="NCBI Taxonomy" id="1797263"/>
    <lineage>
        <taxon>Bacteria</taxon>
        <taxon>Candidatus Amesiibacteriota</taxon>
    </lineage>
</organism>
<dbReference type="CDD" id="cd02511">
    <property type="entry name" value="Beta4Glucosyltransferase"/>
    <property type="match status" value="1"/>
</dbReference>
<feature type="transmembrane region" description="Helical" evidence="1">
    <location>
        <begin position="158"/>
        <end position="175"/>
    </location>
</feature>
<evidence type="ECO:0000256" key="1">
    <source>
        <dbReference type="SAM" id="Phobius"/>
    </source>
</evidence>
<keyword evidence="1" id="KW-1133">Transmembrane helix</keyword>
<comment type="caution">
    <text evidence="2">The sequence shown here is derived from an EMBL/GenBank/DDBJ whole genome shotgun (WGS) entry which is preliminary data.</text>
</comment>
<dbReference type="AlphaFoldDB" id="A0A1F4ZXM1"/>
<dbReference type="Proteomes" id="UP000176424">
    <property type="component" value="Unassembled WGS sequence"/>
</dbReference>
<dbReference type="PANTHER" id="PTHR43630:SF2">
    <property type="entry name" value="GLYCOSYLTRANSFERASE"/>
    <property type="match status" value="1"/>
</dbReference>
<reference evidence="2 3" key="1">
    <citation type="journal article" date="2016" name="Nat. Commun.">
        <title>Thousands of microbial genomes shed light on interconnected biogeochemical processes in an aquifer system.</title>
        <authorList>
            <person name="Anantharaman K."/>
            <person name="Brown C.T."/>
            <person name="Hug L.A."/>
            <person name="Sharon I."/>
            <person name="Castelle C.J."/>
            <person name="Probst A.J."/>
            <person name="Thomas B.C."/>
            <person name="Singh A."/>
            <person name="Wilkins M.J."/>
            <person name="Karaoz U."/>
            <person name="Brodie E.L."/>
            <person name="Williams K.H."/>
            <person name="Hubbard S.S."/>
            <person name="Banfield J.F."/>
        </authorList>
    </citation>
    <scope>NUCLEOTIDE SEQUENCE [LARGE SCALE GENOMIC DNA]</scope>
</reference>
<accession>A0A1F4ZXM1</accession>
<sequence length="184" mass="21472">AASLVSRRWIFSLDADEVATPELVTAIKSLPENQLYAAFSIPRKNIIFKKIINYTNWDPNGLIRLYDETRASWQGLVHESIVTDSAVEKLYDPIIHYNYQTVEQFMQKQNDYSTKQAEEIIAQKSDFSLIKFVLLPLVDFLRRYVLHTGFLDGWHGFFLSYLMVIYHLSVWIKVWQKKSLSSSS</sequence>
<gene>
    <name evidence="2" type="ORF">A2397_06060</name>
</gene>
<dbReference type="EMBL" id="MEXR01000011">
    <property type="protein sequence ID" value="OGD10184.1"/>
    <property type="molecule type" value="Genomic_DNA"/>
</dbReference>
<evidence type="ECO:0000313" key="2">
    <source>
        <dbReference type="EMBL" id="OGD10184.1"/>
    </source>
</evidence>
<evidence type="ECO:0000313" key="3">
    <source>
        <dbReference type="Proteomes" id="UP000176424"/>
    </source>
</evidence>
<keyword evidence="1" id="KW-0812">Transmembrane</keyword>
<proteinExistence type="predicted"/>
<dbReference type="PANTHER" id="PTHR43630">
    <property type="entry name" value="POLY-BETA-1,6-N-ACETYL-D-GLUCOSAMINE SYNTHASE"/>
    <property type="match status" value="1"/>
</dbReference>
<evidence type="ECO:0008006" key="4">
    <source>
        <dbReference type="Google" id="ProtNLM"/>
    </source>
</evidence>
<name>A0A1F4ZXM1_9BACT</name>
<dbReference type="STRING" id="1797263.A2397_06060"/>
<feature type="non-terminal residue" evidence="2">
    <location>
        <position position="1"/>
    </location>
</feature>